<reference evidence="2" key="1">
    <citation type="submission" date="2022-11" db="UniProtKB">
        <authorList>
            <consortium name="WormBaseParasite"/>
        </authorList>
    </citation>
    <scope>IDENTIFICATION</scope>
</reference>
<dbReference type="Proteomes" id="UP000887577">
    <property type="component" value="Unplaced"/>
</dbReference>
<organism evidence="1 2">
    <name type="scientific">Panagrolaimus superbus</name>
    <dbReference type="NCBI Taxonomy" id="310955"/>
    <lineage>
        <taxon>Eukaryota</taxon>
        <taxon>Metazoa</taxon>
        <taxon>Ecdysozoa</taxon>
        <taxon>Nematoda</taxon>
        <taxon>Chromadorea</taxon>
        <taxon>Rhabditida</taxon>
        <taxon>Tylenchina</taxon>
        <taxon>Panagrolaimomorpha</taxon>
        <taxon>Panagrolaimoidea</taxon>
        <taxon>Panagrolaimidae</taxon>
        <taxon>Panagrolaimus</taxon>
    </lineage>
</organism>
<proteinExistence type="predicted"/>
<evidence type="ECO:0000313" key="2">
    <source>
        <dbReference type="WBParaSite" id="PSU_v2.g7837.t1"/>
    </source>
</evidence>
<dbReference type="WBParaSite" id="PSU_v2.g7837.t1">
    <property type="protein sequence ID" value="PSU_v2.g7837.t1"/>
    <property type="gene ID" value="PSU_v2.g7837"/>
</dbReference>
<accession>A0A914Z7I6</accession>
<dbReference type="AlphaFoldDB" id="A0A914Z7I6"/>
<evidence type="ECO:0000313" key="1">
    <source>
        <dbReference type="Proteomes" id="UP000887577"/>
    </source>
</evidence>
<sequence>MLVERTKTIRPKSVVFISTYDIAVVKRWFEVRYRGIIHYMVEKPDYMLLNGGLAKAGTMYPGNHFPRPFNIQDFSSGYKIEYTNDDGKFCDDLISFNSKLPSKNTVELVKIKSFCVRYHQEITVAPVVPPLLAYGRFQGAILYENTRAKSVTITANINSHGVPYMKLDPKFFN</sequence>
<keyword evidence="1" id="KW-1185">Reference proteome</keyword>
<protein>
    <submittedName>
        <fullName evidence="2">Uncharacterized protein</fullName>
    </submittedName>
</protein>
<name>A0A914Z7I6_9BILA</name>